<dbReference type="Gene3D" id="3.40.50.720">
    <property type="entry name" value="NAD(P)-binding Rossmann-like Domain"/>
    <property type="match status" value="1"/>
</dbReference>
<sequence>MTFKPSSLPSLQGKTFLVTGGNTGIGYATTLTLASKGARVYIGARSLTKANEAISKIIAIHPEADLHTLILDHNSLSSVVSAAKTFASKEKKIHGLILNAGIMAVPYEITKDGFESQMQVNYLAHWLLTFHLLPTLLATAKEDGPGSVRIVCVSSEGHQKFSFGTKEILYKEDEIKAFGDFGRYGLSKLANVMHAKSLHMQFGPGSESARAGRGEIWTGSLHPGFIDTGMNEGTRDRQRWYLSWLHYVLRLFGVMRPWDEGCVSSVFVGASPDFRSELSGLYFNEFAKAKEPNVAAKDLVGQEKLELWTKEVMKEGGWI</sequence>
<dbReference type="PRINTS" id="PR00081">
    <property type="entry name" value="GDHRDH"/>
</dbReference>
<proteinExistence type="inferred from homology"/>
<dbReference type="InterPro" id="IPR002347">
    <property type="entry name" value="SDR_fam"/>
</dbReference>
<comment type="similarity">
    <text evidence="1">Belongs to the short-chain dehydrogenases/reductases (SDR) family.</text>
</comment>
<dbReference type="InterPro" id="IPR036291">
    <property type="entry name" value="NAD(P)-bd_dom_sf"/>
</dbReference>
<dbReference type="Pfam" id="PF00106">
    <property type="entry name" value="adh_short"/>
    <property type="match status" value="1"/>
</dbReference>
<keyword evidence="5" id="KW-1185">Reference proteome</keyword>
<dbReference type="Proteomes" id="UP001595075">
    <property type="component" value="Unassembled WGS sequence"/>
</dbReference>
<dbReference type="PANTHER" id="PTHR24320">
    <property type="entry name" value="RETINOL DEHYDROGENASE"/>
    <property type="match status" value="1"/>
</dbReference>
<organism evidence="4 5">
    <name type="scientific">Oculimacula yallundae</name>
    <dbReference type="NCBI Taxonomy" id="86028"/>
    <lineage>
        <taxon>Eukaryota</taxon>
        <taxon>Fungi</taxon>
        <taxon>Dikarya</taxon>
        <taxon>Ascomycota</taxon>
        <taxon>Pezizomycotina</taxon>
        <taxon>Leotiomycetes</taxon>
        <taxon>Helotiales</taxon>
        <taxon>Ploettnerulaceae</taxon>
        <taxon>Oculimacula</taxon>
    </lineage>
</organism>
<evidence type="ECO:0000256" key="1">
    <source>
        <dbReference type="ARBA" id="ARBA00006484"/>
    </source>
</evidence>
<dbReference type="PANTHER" id="PTHR24320:SF282">
    <property type="entry name" value="WW DOMAIN-CONTAINING OXIDOREDUCTASE"/>
    <property type="match status" value="1"/>
</dbReference>
<evidence type="ECO:0000313" key="5">
    <source>
        <dbReference type="Proteomes" id="UP001595075"/>
    </source>
</evidence>
<dbReference type="EMBL" id="JAZHXI010000014">
    <property type="protein sequence ID" value="KAL2064066.1"/>
    <property type="molecule type" value="Genomic_DNA"/>
</dbReference>
<gene>
    <name evidence="4" type="ORF">VTL71DRAFT_4560</name>
</gene>
<evidence type="ECO:0008006" key="6">
    <source>
        <dbReference type="Google" id="ProtNLM"/>
    </source>
</evidence>
<keyword evidence="3" id="KW-0560">Oxidoreductase</keyword>
<protein>
    <recommendedName>
        <fullName evidence="6">NAD(P)-binding protein</fullName>
    </recommendedName>
</protein>
<dbReference type="SUPFAM" id="SSF51735">
    <property type="entry name" value="NAD(P)-binding Rossmann-fold domains"/>
    <property type="match status" value="1"/>
</dbReference>
<name>A0ABR4C3X1_9HELO</name>
<keyword evidence="2" id="KW-0521">NADP</keyword>
<accession>A0ABR4C3X1</accession>
<evidence type="ECO:0000256" key="3">
    <source>
        <dbReference type="ARBA" id="ARBA00023002"/>
    </source>
</evidence>
<reference evidence="4 5" key="1">
    <citation type="journal article" date="2024" name="Commun. Biol.">
        <title>Comparative genomic analysis of thermophilic fungi reveals convergent evolutionary adaptations and gene losses.</title>
        <authorList>
            <person name="Steindorff A.S."/>
            <person name="Aguilar-Pontes M.V."/>
            <person name="Robinson A.J."/>
            <person name="Andreopoulos B."/>
            <person name="LaButti K."/>
            <person name="Kuo A."/>
            <person name="Mondo S."/>
            <person name="Riley R."/>
            <person name="Otillar R."/>
            <person name="Haridas S."/>
            <person name="Lipzen A."/>
            <person name="Grimwood J."/>
            <person name="Schmutz J."/>
            <person name="Clum A."/>
            <person name="Reid I.D."/>
            <person name="Moisan M.C."/>
            <person name="Butler G."/>
            <person name="Nguyen T.T.M."/>
            <person name="Dewar K."/>
            <person name="Conant G."/>
            <person name="Drula E."/>
            <person name="Henrissat B."/>
            <person name="Hansel C."/>
            <person name="Singer S."/>
            <person name="Hutchinson M.I."/>
            <person name="de Vries R.P."/>
            <person name="Natvig D.O."/>
            <person name="Powell A.J."/>
            <person name="Tsang A."/>
            <person name="Grigoriev I.V."/>
        </authorList>
    </citation>
    <scope>NUCLEOTIDE SEQUENCE [LARGE SCALE GENOMIC DNA]</scope>
    <source>
        <strain evidence="4 5">CBS 494.80</strain>
    </source>
</reference>
<comment type="caution">
    <text evidence="4">The sequence shown here is derived from an EMBL/GenBank/DDBJ whole genome shotgun (WGS) entry which is preliminary data.</text>
</comment>
<evidence type="ECO:0000256" key="2">
    <source>
        <dbReference type="ARBA" id="ARBA00022857"/>
    </source>
</evidence>
<evidence type="ECO:0000313" key="4">
    <source>
        <dbReference type="EMBL" id="KAL2064066.1"/>
    </source>
</evidence>